<dbReference type="SUPFAM" id="SSF53474">
    <property type="entry name" value="alpha/beta-Hydrolases"/>
    <property type="match status" value="1"/>
</dbReference>
<keyword evidence="2" id="KW-1185">Reference proteome</keyword>
<name>A0A931A9F1_9ACTN</name>
<gene>
    <name evidence="1" type="ORF">ITP53_15280</name>
</gene>
<comment type="caution">
    <text evidence="1">The sequence shown here is derived from an EMBL/GenBank/DDBJ whole genome shotgun (WGS) entry which is preliminary data.</text>
</comment>
<dbReference type="Gene3D" id="3.40.50.1820">
    <property type="entry name" value="alpha/beta hydrolase"/>
    <property type="match status" value="1"/>
</dbReference>
<dbReference type="EMBL" id="JADOGI010000038">
    <property type="protein sequence ID" value="MBF8187074.1"/>
    <property type="molecule type" value="Genomic_DNA"/>
</dbReference>
<dbReference type="AlphaFoldDB" id="A0A931A9F1"/>
<protein>
    <recommendedName>
        <fullName evidence="3">Prolyl oligopeptidase family protein</fullName>
    </recommendedName>
</protein>
<reference evidence="1" key="1">
    <citation type="submission" date="2020-11" db="EMBL/GenBank/DDBJ databases">
        <title>Whole-genome analyses of Nonomuraea sp. K274.</title>
        <authorList>
            <person name="Veyisoglu A."/>
        </authorList>
    </citation>
    <scope>NUCLEOTIDE SEQUENCE</scope>
    <source>
        <strain evidence="1">K274</strain>
    </source>
</reference>
<evidence type="ECO:0000313" key="2">
    <source>
        <dbReference type="Proteomes" id="UP000605361"/>
    </source>
</evidence>
<organism evidence="1 2">
    <name type="scientific">Nonomuraea cypriaca</name>
    <dbReference type="NCBI Taxonomy" id="1187855"/>
    <lineage>
        <taxon>Bacteria</taxon>
        <taxon>Bacillati</taxon>
        <taxon>Actinomycetota</taxon>
        <taxon>Actinomycetes</taxon>
        <taxon>Streptosporangiales</taxon>
        <taxon>Streptosporangiaceae</taxon>
        <taxon>Nonomuraea</taxon>
    </lineage>
</organism>
<proteinExistence type="predicted"/>
<accession>A0A931A9F1</accession>
<sequence>MGDPIEDAAEFRRRSPSHRGAGLRAPLLIQQGLADTICRPEQVELCRSRVPSDLVTCVFFEGEGHGFRKAATIDASLTRELRHYQDVFCGELRIAGRDEA</sequence>
<dbReference type="Proteomes" id="UP000605361">
    <property type="component" value="Unassembled WGS sequence"/>
</dbReference>
<evidence type="ECO:0000313" key="1">
    <source>
        <dbReference type="EMBL" id="MBF8187074.1"/>
    </source>
</evidence>
<dbReference type="InterPro" id="IPR029058">
    <property type="entry name" value="AB_hydrolase_fold"/>
</dbReference>
<evidence type="ECO:0008006" key="3">
    <source>
        <dbReference type="Google" id="ProtNLM"/>
    </source>
</evidence>